<dbReference type="Gene3D" id="3.30.70.20">
    <property type="match status" value="1"/>
</dbReference>
<organism evidence="1 2">
    <name type="scientific">Caenibius tardaugens NBRC 16725</name>
    <dbReference type="NCBI Taxonomy" id="1219035"/>
    <lineage>
        <taxon>Bacteria</taxon>
        <taxon>Pseudomonadati</taxon>
        <taxon>Pseudomonadota</taxon>
        <taxon>Alphaproteobacteria</taxon>
        <taxon>Sphingomonadales</taxon>
        <taxon>Erythrobacteraceae</taxon>
        <taxon>Caenibius</taxon>
    </lineage>
</organism>
<dbReference type="eggNOG" id="COG1141">
    <property type="taxonomic scope" value="Bacteria"/>
</dbReference>
<accession>U2YNW5</accession>
<evidence type="ECO:0000313" key="1">
    <source>
        <dbReference type="EMBL" id="GAD50287.1"/>
    </source>
</evidence>
<proteinExistence type="predicted"/>
<evidence type="ECO:0000313" key="2">
    <source>
        <dbReference type="Proteomes" id="UP000016568"/>
    </source>
</evidence>
<sequence>MTGPTIEGKFRIELDFDLCQGHGVCAGDAPEIFTVLENRLGYAKVRLINPDPPPELHSGLLNAVKYCPNRVIRIVKVDDS</sequence>
<dbReference type="Pfam" id="PF13459">
    <property type="entry name" value="Fer4_15"/>
    <property type="match status" value="1"/>
</dbReference>
<keyword evidence="2" id="KW-1185">Reference proteome</keyword>
<gene>
    <name evidence="1" type="ORF">NT2_08_00740</name>
</gene>
<reference evidence="1 2" key="1">
    <citation type="submission" date="2013-09" db="EMBL/GenBank/DDBJ databases">
        <title>Whole genome shotgun sequence of Novosphingobium tardaugens NBRC 16725.</title>
        <authorList>
            <person name="Isaki S."/>
            <person name="Hosoyama A."/>
            <person name="Tsuchikane K."/>
            <person name="Katsumata H."/>
            <person name="Ando Y."/>
            <person name="Yamazaki S."/>
            <person name="Fujita N."/>
        </authorList>
    </citation>
    <scope>NUCLEOTIDE SEQUENCE [LARGE SCALE GENOMIC DNA]</scope>
    <source>
        <strain evidence="1 2">NBRC 16725</strain>
    </source>
</reference>
<dbReference type="SUPFAM" id="SSF54862">
    <property type="entry name" value="4Fe-4S ferredoxins"/>
    <property type="match status" value="1"/>
</dbReference>
<dbReference type="EMBL" id="BASZ01000008">
    <property type="protein sequence ID" value="GAD50287.1"/>
    <property type="molecule type" value="Genomic_DNA"/>
</dbReference>
<dbReference type="RefSeq" id="WP_021691105.1">
    <property type="nucleotide sequence ID" value="NZ_BASZ01000008.1"/>
</dbReference>
<name>U2YNW5_9SPHN</name>
<dbReference type="OrthoDB" id="164224at2"/>
<dbReference type="KEGG" id="ntd:EGO55_03280"/>
<comment type="caution">
    <text evidence="1">The sequence shown here is derived from an EMBL/GenBank/DDBJ whole genome shotgun (WGS) entry which is preliminary data.</text>
</comment>
<dbReference type="Proteomes" id="UP000016568">
    <property type="component" value="Unassembled WGS sequence"/>
</dbReference>
<protein>
    <submittedName>
        <fullName evidence="1">Putative 3Fe-4S ferredoxin</fullName>
    </submittedName>
</protein>
<dbReference type="AlphaFoldDB" id="U2YNW5"/>